<evidence type="ECO:0000313" key="3">
    <source>
        <dbReference type="Proteomes" id="UP000595140"/>
    </source>
</evidence>
<evidence type="ECO:0000256" key="1">
    <source>
        <dbReference type="SAM" id="SignalP"/>
    </source>
</evidence>
<keyword evidence="1" id="KW-0732">Signal</keyword>
<protein>
    <recommendedName>
        <fullName evidence="4">Glycine-rich protein</fullName>
    </recommendedName>
</protein>
<reference evidence="2 3" key="1">
    <citation type="submission" date="2018-04" db="EMBL/GenBank/DDBJ databases">
        <authorList>
            <person name="Vogel A."/>
        </authorList>
    </citation>
    <scope>NUCLEOTIDE SEQUENCE [LARGE SCALE GENOMIC DNA]</scope>
</reference>
<accession>A0A484NJ51</accession>
<keyword evidence="3" id="KW-1185">Reference proteome</keyword>
<evidence type="ECO:0000313" key="2">
    <source>
        <dbReference type="EMBL" id="VFR00538.1"/>
    </source>
</evidence>
<evidence type="ECO:0008006" key="4">
    <source>
        <dbReference type="Google" id="ProtNLM"/>
    </source>
</evidence>
<sequence length="122" mass="10557">MAYNNKLCIALFLVAVAVSPASAARQAPFGDQKNVVSYGGIGSMSGIGRGGLPFGGIVGGGGLGGDLGGGGGLGGGAGLGGGFGGGAGLGGGSGLPGFGGGAGLGGGLGGGVGGGAGDLPLP</sequence>
<name>A0A484NJ51_9ASTE</name>
<feature type="chain" id="PRO_5019795320" description="Glycine-rich protein" evidence="1">
    <location>
        <begin position="24"/>
        <end position="122"/>
    </location>
</feature>
<organism evidence="2 3">
    <name type="scientific">Cuscuta campestris</name>
    <dbReference type="NCBI Taxonomy" id="132261"/>
    <lineage>
        <taxon>Eukaryota</taxon>
        <taxon>Viridiplantae</taxon>
        <taxon>Streptophyta</taxon>
        <taxon>Embryophyta</taxon>
        <taxon>Tracheophyta</taxon>
        <taxon>Spermatophyta</taxon>
        <taxon>Magnoliopsida</taxon>
        <taxon>eudicotyledons</taxon>
        <taxon>Gunneridae</taxon>
        <taxon>Pentapetalae</taxon>
        <taxon>asterids</taxon>
        <taxon>lamiids</taxon>
        <taxon>Solanales</taxon>
        <taxon>Convolvulaceae</taxon>
        <taxon>Cuscuteae</taxon>
        <taxon>Cuscuta</taxon>
        <taxon>Cuscuta subgen. Grammica</taxon>
        <taxon>Cuscuta sect. Cleistogrammica</taxon>
    </lineage>
</organism>
<dbReference type="EMBL" id="OOIL02006696">
    <property type="protein sequence ID" value="VFR00538.1"/>
    <property type="molecule type" value="Genomic_DNA"/>
</dbReference>
<gene>
    <name evidence="2" type="ORF">CCAM_LOCUS42313</name>
</gene>
<proteinExistence type="predicted"/>
<dbReference type="Proteomes" id="UP000595140">
    <property type="component" value="Unassembled WGS sequence"/>
</dbReference>
<feature type="signal peptide" evidence="1">
    <location>
        <begin position="1"/>
        <end position="23"/>
    </location>
</feature>
<dbReference type="AlphaFoldDB" id="A0A484NJ51"/>